<dbReference type="Proteomes" id="UP000199545">
    <property type="component" value="Unassembled WGS sequence"/>
</dbReference>
<dbReference type="PANTHER" id="PTHR47089:SF1">
    <property type="entry name" value="GUANOSINE ABC TRANSPORTER PERMEASE PROTEIN NUPP"/>
    <property type="match status" value="1"/>
</dbReference>
<feature type="transmembrane region" description="Helical" evidence="6">
    <location>
        <begin position="138"/>
        <end position="157"/>
    </location>
</feature>
<organism evidence="7 8">
    <name type="scientific">Thermoflavimicrobium dichotomicum</name>
    <dbReference type="NCBI Taxonomy" id="46223"/>
    <lineage>
        <taxon>Bacteria</taxon>
        <taxon>Bacillati</taxon>
        <taxon>Bacillota</taxon>
        <taxon>Bacilli</taxon>
        <taxon>Bacillales</taxon>
        <taxon>Thermoactinomycetaceae</taxon>
        <taxon>Thermoflavimicrobium</taxon>
    </lineage>
</organism>
<comment type="subcellular location">
    <subcellularLocation>
        <location evidence="1">Cell membrane</location>
        <topology evidence="1">Multi-pass membrane protein</topology>
    </subcellularLocation>
</comment>
<evidence type="ECO:0000256" key="2">
    <source>
        <dbReference type="ARBA" id="ARBA00022475"/>
    </source>
</evidence>
<dbReference type="STRING" id="46223.SAMN05421852_10697"/>
<feature type="transmembrane region" description="Helical" evidence="6">
    <location>
        <begin position="192"/>
        <end position="210"/>
    </location>
</feature>
<evidence type="ECO:0000313" key="8">
    <source>
        <dbReference type="Proteomes" id="UP000199545"/>
    </source>
</evidence>
<dbReference type="EMBL" id="FORR01000006">
    <property type="protein sequence ID" value="SFJ24385.1"/>
    <property type="molecule type" value="Genomic_DNA"/>
</dbReference>
<proteinExistence type="predicted"/>
<dbReference type="AlphaFoldDB" id="A0A1I3PSJ2"/>
<keyword evidence="4 6" id="KW-1133">Transmembrane helix</keyword>
<dbReference type="GO" id="GO:0022857">
    <property type="term" value="F:transmembrane transporter activity"/>
    <property type="evidence" value="ECO:0007669"/>
    <property type="project" value="InterPro"/>
</dbReference>
<reference evidence="7 8" key="1">
    <citation type="submission" date="2016-10" db="EMBL/GenBank/DDBJ databases">
        <authorList>
            <person name="de Groot N.N."/>
        </authorList>
    </citation>
    <scope>NUCLEOTIDE SEQUENCE [LARGE SCALE GENOMIC DNA]</scope>
    <source>
        <strain evidence="7 8">DSM 44778</strain>
    </source>
</reference>
<gene>
    <name evidence="7" type="ORF">SAMN05421852_10697</name>
</gene>
<keyword evidence="3 6" id="KW-0812">Transmembrane</keyword>
<feature type="transmembrane region" description="Helical" evidence="6">
    <location>
        <begin position="12"/>
        <end position="36"/>
    </location>
</feature>
<keyword evidence="8" id="KW-1185">Reference proteome</keyword>
<dbReference type="RefSeq" id="WP_245739787.1">
    <property type="nucleotide sequence ID" value="NZ_FORR01000006.1"/>
</dbReference>
<dbReference type="Pfam" id="PF02653">
    <property type="entry name" value="BPD_transp_2"/>
    <property type="match status" value="1"/>
</dbReference>
<evidence type="ECO:0000256" key="3">
    <source>
        <dbReference type="ARBA" id="ARBA00022692"/>
    </source>
</evidence>
<sequence length="353" mass="37726">MSQLNKQSTIVTALISIFLGIVVGAIAMQLAGYNAITAYQALFQGSLFQAFDLGETIRTTTPLILAGLSVAIAFRTGLFNIGVEGQMIIAQLSALIVGIKLNLPPGLHAIVAVLVGGIAGALWAFLPGFLKAVRGVHEVIICIMMNFIALYLSNVLIRNWLTESGADSTPKISPNASLRVDFLSEMFDHSRIHLGIVIALLMAFVMYYLLWRTKLGYELRAVGYNPYAAEYAGMNVKRNIIVSMLISGFFAGLAGAGEVLGTHGYIAIQSAFTGIGFDGIAVALLGANTPIGVIFSALLFGVLTYGSQNMEHMAQVPPELIRVVVAAIIFFVAANISGKLLDVVKTKRRAKES</sequence>
<accession>A0A1I3PSJ2</accession>
<feature type="transmembrane region" description="Helical" evidence="6">
    <location>
        <begin position="56"/>
        <end position="74"/>
    </location>
</feature>
<feature type="transmembrane region" description="Helical" evidence="6">
    <location>
        <begin position="240"/>
        <end position="260"/>
    </location>
</feature>
<keyword evidence="2" id="KW-1003">Cell membrane</keyword>
<dbReference type="GO" id="GO:0005886">
    <property type="term" value="C:plasma membrane"/>
    <property type="evidence" value="ECO:0007669"/>
    <property type="project" value="UniProtKB-SubCell"/>
</dbReference>
<feature type="transmembrane region" description="Helical" evidence="6">
    <location>
        <begin position="320"/>
        <end position="341"/>
    </location>
</feature>
<name>A0A1I3PSJ2_9BACL</name>
<protein>
    <submittedName>
        <fullName evidence="7">Simple sugar transport system permease protein</fullName>
    </submittedName>
</protein>
<evidence type="ECO:0000256" key="4">
    <source>
        <dbReference type="ARBA" id="ARBA00022989"/>
    </source>
</evidence>
<evidence type="ECO:0000256" key="5">
    <source>
        <dbReference type="ARBA" id="ARBA00023136"/>
    </source>
</evidence>
<dbReference type="InterPro" id="IPR001851">
    <property type="entry name" value="ABC_transp_permease"/>
</dbReference>
<feature type="transmembrane region" description="Helical" evidence="6">
    <location>
        <begin position="107"/>
        <end position="126"/>
    </location>
</feature>
<evidence type="ECO:0000256" key="6">
    <source>
        <dbReference type="SAM" id="Phobius"/>
    </source>
</evidence>
<evidence type="ECO:0000313" key="7">
    <source>
        <dbReference type="EMBL" id="SFJ24385.1"/>
    </source>
</evidence>
<dbReference type="CDD" id="cd06580">
    <property type="entry name" value="TM_PBP1_transp_TpRbsC_like"/>
    <property type="match status" value="1"/>
</dbReference>
<feature type="transmembrane region" description="Helical" evidence="6">
    <location>
        <begin position="291"/>
        <end position="308"/>
    </location>
</feature>
<keyword evidence="5 6" id="KW-0472">Membrane</keyword>
<keyword evidence="7" id="KW-0762">Sugar transport</keyword>
<evidence type="ECO:0000256" key="1">
    <source>
        <dbReference type="ARBA" id="ARBA00004651"/>
    </source>
</evidence>
<keyword evidence="7" id="KW-0813">Transport</keyword>
<dbReference type="PANTHER" id="PTHR47089">
    <property type="entry name" value="ABC TRANSPORTER, PERMEASE PROTEIN"/>
    <property type="match status" value="1"/>
</dbReference>